<accession>A0A4Z1DSI1</accession>
<reference evidence="1 2" key="1">
    <citation type="submission" date="2019-04" db="EMBL/GenBank/DDBJ databases">
        <title>Streptomyces sp. nov. Bv016 isolated from bark of Buahinia variegata.</title>
        <authorList>
            <person name="Kanchanasin P."/>
            <person name="Tanasupawat S."/>
            <person name="Yuki M."/>
            <person name="Kudo T."/>
        </authorList>
    </citation>
    <scope>NUCLEOTIDE SEQUENCE [LARGE SCALE GENOMIC DNA]</scope>
    <source>
        <strain evidence="1 2">JCM 4765</strain>
    </source>
</reference>
<comment type="caution">
    <text evidence="1">The sequence shown here is derived from an EMBL/GenBank/DDBJ whole genome shotgun (WGS) entry which is preliminary data.</text>
</comment>
<dbReference type="AlphaFoldDB" id="A0A4Z1DSI1"/>
<name>A0A4Z1DSI1_STRGP</name>
<evidence type="ECO:0000313" key="2">
    <source>
        <dbReference type="Proteomes" id="UP000298513"/>
    </source>
</evidence>
<proteinExistence type="predicted"/>
<organism evidence="1 2">
    <name type="scientific">Streptomyces griseoluteus</name>
    <dbReference type="NCBI Taxonomy" id="29306"/>
    <lineage>
        <taxon>Bacteria</taxon>
        <taxon>Bacillati</taxon>
        <taxon>Actinomycetota</taxon>
        <taxon>Actinomycetes</taxon>
        <taxon>Kitasatosporales</taxon>
        <taxon>Streptomycetaceae</taxon>
        <taxon>Streptomyces</taxon>
    </lineage>
</organism>
<keyword evidence="2" id="KW-1185">Reference proteome</keyword>
<protein>
    <submittedName>
        <fullName evidence="1">Uncharacterized protein</fullName>
    </submittedName>
</protein>
<gene>
    <name evidence="1" type="ORF">E5082_03375</name>
</gene>
<dbReference type="Proteomes" id="UP000298513">
    <property type="component" value="Unassembled WGS sequence"/>
</dbReference>
<sequence length="96" mass="10274">MVVGGDVRVTGGLWRHGGNRPLPLHKVMDSGNKGYASRRGKVRSGPFIVVQVTSRTAFRAVKWRETSEVPDTGGELRARGIGALSVLAPRIAPARA</sequence>
<dbReference type="EMBL" id="SRRU01000001">
    <property type="protein sequence ID" value="TGN87453.1"/>
    <property type="molecule type" value="Genomic_DNA"/>
</dbReference>
<evidence type="ECO:0000313" key="1">
    <source>
        <dbReference type="EMBL" id="TGN87453.1"/>
    </source>
</evidence>